<evidence type="ECO:0000256" key="2">
    <source>
        <dbReference type="ARBA" id="ARBA00010687"/>
    </source>
</evidence>
<keyword evidence="5 6" id="KW-0326">Glycosidase</keyword>
<dbReference type="GO" id="GO:0045490">
    <property type="term" value="P:pectin catabolic process"/>
    <property type="evidence" value="ECO:0007669"/>
    <property type="project" value="TreeGrafter"/>
</dbReference>
<dbReference type="GO" id="GO:0031218">
    <property type="term" value="F:arabinogalactan endo-1,4-beta-galactosidase activity"/>
    <property type="evidence" value="ECO:0007669"/>
    <property type="project" value="UniProtKB-EC"/>
</dbReference>
<evidence type="ECO:0000313" key="8">
    <source>
        <dbReference type="Proteomes" id="UP000256485"/>
    </source>
</evidence>
<dbReference type="PROSITE" id="PS51318">
    <property type="entry name" value="TAT"/>
    <property type="match status" value="1"/>
</dbReference>
<dbReference type="AlphaFoldDB" id="A0A3D9VDS4"/>
<dbReference type="Gene3D" id="3.20.20.80">
    <property type="entry name" value="Glycosidases"/>
    <property type="match status" value="1"/>
</dbReference>
<dbReference type="SUPFAM" id="SSF51445">
    <property type="entry name" value="(Trans)glycosidases"/>
    <property type="match status" value="1"/>
</dbReference>
<dbReference type="InterPro" id="IPR017853">
    <property type="entry name" value="GH"/>
</dbReference>
<keyword evidence="8" id="KW-1185">Reference proteome</keyword>
<dbReference type="PANTHER" id="PTHR34983:SF1">
    <property type="entry name" value="ARABINOGALACTAN ENDO-BETA-1,4-GALACTANASE A"/>
    <property type="match status" value="1"/>
</dbReference>
<keyword evidence="4 6" id="KW-0378">Hydrolase</keyword>
<dbReference type="Proteomes" id="UP000256485">
    <property type="component" value="Unassembled WGS sequence"/>
</dbReference>
<comment type="catalytic activity">
    <reaction evidence="1 6">
        <text>The enzyme specifically hydrolyzes (1-&gt;4)-beta-D-galactosidic linkages in type I arabinogalactans.</text>
        <dbReference type="EC" id="3.2.1.89"/>
    </reaction>
</comment>
<dbReference type="InterPro" id="IPR011683">
    <property type="entry name" value="Glyco_hydro_53"/>
</dbReference>
<protein>
    <recommendedName>
        <fullName evidence="3 6">Arabinogalactan endo-beta-1,4-galactanase</fullName>
        <ecNumber evidence="3 6">3.2.1.89</ecNumber>
    </recommendedName>
</protein>
<proteinExistence type="inferred from homology"/>
<dbReference type="EC" id="3.2.1.89" evidence="3 6"/>
<dbReference type="OrthoDB" id="3981930at2"/>
<evidence type="ECO:0000256" key="6">
    <source>
        <dbReference type="RuleBase" id="RU361192"/>
    </source>
</evidence>
<evidence type="ECO:0000256" key="3">
    <source>
        <dbReference type="ARBA" id="ARBA00012556"/>
    </source>
</evidence>
<comment type="similarity">
    <text evidence="2 6">Belongs to the glycosyl hydrolase 53 family.</text>
</comment>
<evidence type="ECO:0000256" key="1">
    <source>
        <dbReference type="ARBA" id="ARBA00001695"/>
    </source>
</evidence>
<gene>
    <name evidence="7" type="ORF">DFJ64_2686</name>
</gene>
<dbReference type="RefSeq" id="WP_115850737.1">
    <property type="nucleotide sequence ID" value="NZ_QTUC01000001.1"/>
</dbReference>
<name>A0A3D9VDS4_THECX</name>
<dbReference type="Pfam" id="PF07745">
    <property type="entry name" value="Glyco_hydro_53"/>
    <property type="match status" value="1"/>
</dbReference>
<organism evidence="7 8">
    <name type="scientific">Thermasporomyces composti</name>
    <dbReference type="NCBI Taxonomy" id="696763"/>
    <lineage>
        <taxon>Bacteria</taxon>
        <taxon>Bacillati</taxon>
        <taxon>Actinomycetota</taxon>
        <taxon>Actinomycetes</taxon>
        <taxon>Propionibacteriales</taxon>
        <taxon>Nocardioidaceae</taxon>
        <taxon>Thermasporomyces</taxon>
    </lineage>
</organism>
<comment type="caution">
    <text evidence="7">The sequence shown here is derived from an EMBL/GenBank/DDBJ whole genome shotgun (WGS) entry which is preliminary data.</text>
</comment>
<dbReference type="InterPro" id="IPR006311">
    <property type="entry name" value="TAT_signal"/>
</dbReference>
<accession>A0A3D9VDS4</accession>
<dbReference type="PANTHER" id="PTHR34983">
    <property type="entry name" value="ARABINOGALACTAN ENDO-BETA-1,4-GALACTANASE A"/>
    <property type="match status" value="1"/>
</dbReference>
<dbReference type="EMBL" id="QTUC01000001">
    <property type="protein sequence ID" value="REF37245.1"/>
    <property type="molecule type" value="Genomic_DNA"/>
</dbReference>
<dbReference type="GO" id="GO:0015926">
    <property type="term" value="F:glucosidase activity"/>
    <property type="evidence" value="ECO:0007669"/>
    <property type="project" value="InterPro"/>
</dbReference>
<evidence type="ECO:0000256" key="5">
    <source>
        <dbReference type="ARBA" id="ARBA00023295"/>
    </source>
</evidence>
<evidence type="ECO:0000256" key="4">
    <source>
        <dbReference type="ARBA" id="ARBA00022801"/>
    </source>
</evidence>
<sequence length="404" mass="44504">MESWSSSERQELSRPSRRLVLAAATALPLAGAGTGTAHAGAQPRGLSVRGADISFTLQEEAVGNQVRDLHGRVRPIERILRAYGGTHVRLRVWTDPPPGYSDLDSALELGRRAHRAGLRILLNLHYSDFWADPGKQPTPVAWRGQDLPTLAETVRRYTREVVAAFVRQRTPVDMIQIGNEITSGMLHPVGELYPTDGRPPQWSAFTTLLKAGITGAREGAPRAHRPRVMLHIDRGGDNGGARWFFDHMVEFGVPFDIIGLSYYPIWHGPLVALQSNLHDLAARYDKDIVVVETAYPWTTENGDELTNFYTGEVPLPDEATYPPTPQGQAGYFEALREILLGVPRGRGLGFFDFEPGWLPGVGWEPGAGTPNDNLTMFDFEGYGLPSLHAFRPPHARGNRAGVPS</sequence>
<evidence type="ECO:0000313" key="7">
    <source>
        <dbReference type="EMBL" id="REF37245.1"/>
    </source>
</evidence>
<reference evidence="7 8" key="1">
    <citation type="submission" date="2018-08" db="EMBL/GenBank/DDBJ databases">
        <title>Sequencing the genomes of 1000 actinobacteria strains.</title>
        <authorList>
            <person name="Klenk H.-P."/>
        </authorList>
    </citation>
    <scope>NUCLEOTIDE SEQUENCE [LARGE SCALE GENOMIC DNA]</scope>
    <source>
        <strain evidence="7 8">DSM 22891</strain>
    </source>
</reference>